<evidence type="ECO:0000256" key="5">
    <source>
        <dbReference type="SAM" id="MobiDB-lite"/>
    </source>
</evidence>
<organism evidence="7 8">
    <name type="scientific">Immersiella caudata</name>
    <dbReference type="NCBI Taxonomy" id="314043"/>
    <lineage>
        <taxon>Eukaryota</taxon>
        <taxon>Fungi</taxon>
        <taxon>Dikarya</taxon>
        <taxon>Ascomycota</taxon>
        <taxon>Pezizomycotina</taxon>
        <taxon>Sordariomycetes</taxon>
        <taxon>Sordariomycetidae</taxon>
        <taxon>Sordariales</taxon>
        <taxon>Lasiosphaeriaceae</taxon>
        <taxon>Immersiella</taxon>
    </lineage>
</organism>
<dbReference type="InterPro" id="IPR003653">
    <property type="entry name" value="Peptidase_C48_C"/>
</dbReference>
<feature type="compositionally biased region" description="Polar residues" evidence="5">
    <location>
        <begin position="92"/>
        <end position="103"/>
    </location>
</feature>
<name>A0AA40C6R7_9PEZI</name>
<feature type="domain" description="Ubiquitin-like protease family profile" evidence="6">
    <location>
        <begin position="1031"/>
        <end position="1203"/>
    </location>
</feature>
<dbReference type="GO" id="GO:0016929">
    <property type="term" value="F:deSUMOylase activity"/>
    <property type="evidence" value="ECO:0007669"/>
    <property type="project" value="TreeGrafter"/>
</dbReference>
<sequence length="1243" mass="139834">MPSARPTLRITRNSRGLRSASIEPIGPTDQTPSRTGLATRRARNQHRETPYPPRTPPLSLGALDALKSPNTPLPARRTTASTANATSSTRAHPSQPQTPPNQGHTILQSVEEEQSYLATPLQNSVTRFQQRQLARNQSVESSPFGADFTFTASPVLQIDRGYETAAFIRRRAIIGEEKFARELHMAVRNDHFMRQCCCGLPPIYNSLEDAKKGAGHLRFYTLGNNKSNLRVIQVVIDDRWHCQCLKSKVLEYIYQEHIAKGKKRPATDSEFDLIAQNQGGANNGANSIERVIASDIIPQGQPSEDDSSTESVVLVEAAEATIVERGTAAEASVESAQTASGRPMWSYISYGIDGLTTMGASVMEFVGKLIPSFSSTRREAVENVEAVETVQQDPITNQLSVKRFKREYAVPHAFTATGLPPELSNDGPQVRWVENPSAYVGPETIQSFYGQLHNQLHNLLTHKYIGGYTWHEMQPFFTDDDIDSGLSAILCTMVFEHVDESAGNPLRQDLLAKTKEAAKEHEECLRALITFIEGMYADPAEFEAHRSRMPEPTLPFPVGNIEWRKLAGDSARLLAFLLKNRVSVGIDEDSAAVLTKILADAKAVHKKEYPPSWVEFVGLSRQGEALPSTSVFEDVPIDEFQVEPPHEVKFPEPGPSNPVSLADPRAVKRMKYNPKSILKTTPTDWPTPTSPQYVATPEKPRKLSFQNPAVRYGGAPSNIPVKVMTPWERYIEHRPLQNEKALARAEEKFQLQYLGNRYNPLLDGLREGIEKRKATREAKFSNHKPDVSLYMMTEEAKEARRKRDEQMRMQFDMKKKWSAQLAAIRDKQPQTPQPNIPQRLVFEDTPEEIRKMMDEEPIRRPKPQLNRATLLKRLSEKPHLTPAERRKAIDRALLGPGGDQKSTEFPPDPFEDDYDELEIAAKRLEKLELEQQLKVDWQAAILRSREEKRLEDIAKAARKKEEAERRRVEEESRRKEEERLKAVAEAAALSGLRRPRAPLITNISPEWEEKVIEAQYQVSATTKICKIPDGTDLCRRDFAEMLLPPTAWLNDNVIVGSFDYIARYVNEKAGVTQKVNPKCSALTSFFYNRLLSNGSNSCGRMARNVGIKKANFFDIETILIPICQDSHWTLAVVRPQRRSISHLDSMLGGRGHAKVKAIIRDWVKTVLEEQFVESDWTPVDFDAPRQTNGWDCGVFAITNGICLALGINPMDAYAANQLTLQRQRLAAVLINGGFTGEFSLDHI</sequence>
<dbReference type="GO" id="GO:0016926">
    <property type="term" value="P:protein desumoylation"/>
    <property type="evidence" value="ECO:0007669"/>
    <property type="project" value="TreeGrafter"/>
</dbReference>
<comment type="similarity">
    <text evidence="1">Belongs to the peptidase C48 family.</text>
</comment>
<proteinExistence type="inferred from homology"/>
<dbReference type="Pfam" id="PF02902">
    <property type="entry name" value="Peptidase_C48"/>
    <property type="match status" value="1"/>
</dbReference>
<evidence type="ECO:0000256" key="1">
    <source>
        <dbReference type="ARBA" id="ARBA00005234"/>
    </source>
</evidence>
<keyword evidence="4" id="KW-0788">Thiol protease</keyword>
<evidence type="ECO:0000256" key="3">
    <source>
        <dbReference type="ARBA" id="ARBA00022801"/>
    </source>
</evidence>
<dbReference type="PANTHER" id="PTHR12606">
    <property type="entry name" value="SENTRIN/SUMO-SPECIFIC PROTEASE"/>
    <property type="match status" value="1"/>
</dbReference>
<evidence type="ECO:0000313" key="8">
    <source>
        <dbReference type="Proteomes" id="UP001175000"/>
    </source>
</evidence>
<comment type="caution">
    <text evidence="7">The sequence shown here is derived from an EMBL/GenBank/DDBJ whole genome shotgun (WGS) entry which is preliminary data.</text>
</comment>
<dbReference type="PROSITE" id="PS50600">
    <property type="entry name" value="ULP_PROTEASE"/>
    <property type="match status" value="1"/>
</dbReference>
<evidence type="ECO:0000256" key="4">
    <source>
        <dbReference type="ARBA" id="ARBA00022807"/>
    </source>
</evidence>
<dbReference type="InterPro" id="IPR038765">
    <property type="entry name" value="Papain-like_cys_pep_sf"/>
</dbReference>
<keyword evidence="2" id="KW-0645">Protease</keyword>
<feature type="region of interest" description="Disordered" evidence="5">
    <location>
        <begin position="891"/>
        <end position="911"/>
    </location>
</feature>
<accession>A0AA40C6R7</accession>
<dbReference type="GO" id="GO:0006508">
    <property type="term" value="P:proteolysis"/>
    <property type="evidence" value="ECO:0007669"/>
    <property type="project" value="UniProtKB-KW"/>
</dbReference>
<reference evidence="7" key="1">
    <citation type="submission" date="2023-06" db="EMBL/GenBank/DDBJ databases">
        <title>Genome-scale phylogeny and comparative genomics of the fungal order Sordariales.</title>
        <authorList>
            <consortium name="Lawrence Berkeley National Laboratory"/>
            <person name="Hensen N."/>
            <person name="Bonometti L."/>
            <person name="Westerberg I."/>
            <person name="Brannstrom I.O."/>
            <person name="Guillou S."/>
            <person name="Cros-Aarteil S."/>
            <person name="Calhoun S."/>
            <person name="Haridas S."/>
            <person name="Kuo A."/>
            <person name="Mondo S."/>
            <person name="Pangilinan J."/>
            <person name="Riley R."/>
            <person name="Labutti K."/>
            <person name="Andreopoulos B."/>
            <person name="Lipzen A."/>
            <person name="Chen C."/>
            <person name="Yanf M."/>
            <person name="Daum C."/>
            <person name="Ng V."/>
            <person name="Clum A."/>
            <person name="Steindorff A."/>
            <person name="Ohm R."/>
            <person name="Martin F."/>
            <person name="Silar P."/>
            <person name="Natvig D."/>
            <person name="Lalanne C."/>
            <person name="Gautier V."/>
            <person name="Ament-Velasquez S.L."/>
            <person name="Kruys A."/>
            <person name="Hutchinson M.I."/>
            <person name="Powell A.J."/>
            <person name="Barry K."/>
            <person name="Miller A.N."/>
            <person name="Grigoriev I.V."/>
            <person name="Debuchy R."/>
            <person name="Gladieux P."/>
            <person name="Thoren M.H."/>
            <person name="Johannesson H."/>
        </authorList>
    </citation>
    <scope>NUCLEOTIDE SEQUENCE</scope>
    <source>
        <strain evidence="7">CBS 606.72</strain>
    </source>
</reference>
<dbReference type="SUPFAM" id="SSF54001">
    <property type="entry name" value="Cysteine proteinases"/>
    <property type="match status" value="1"/>
</dbReference>
<dbReference type="AlphaFoldDB" id="A0AA40C6R7"/>
<feature type="compositionally biased region" description="Low complexity" evidence="5">
    <location>
        <begin position="680"/>
        <end position="691"/>
    </location>
</feature>
<gene>
    <name evidence="7" type="ORF">B0T14DRAFT_509628</name>
</gene>
<dbReference type="EMBL" id="JAULSU010000002">
    <property type="protein sequence ID" value="KAK0626288.1"/>
    <property type="molecule type" value="Genomic_DNA"/>
</dbReference>
<feature type="region of interest" description="Disordered" evidence="5">
    <location>
        <begin position="1"/>
        <end position="103"/>
    </location>
</feature>
<feature type="region of interest" description="Disordered" evidence="5">
    <location>
        <begin position="956"/>
        <end position="976"/>
    </location>
</feature>
<evidence type="ECO:0000313" key="7">
    <source>
        <dbReference type="EMBL" id="KAK0626288.1"/>
    </source>
</evidence>
<evidence type="ECO:0000256" key="2">
    <source>
        <dbReference type="ARBA" id="ARBA00022670"/>
    </source>
</evidence>
<keyword evidence="3" id="KW-0378">Hydrolase</keyword>
<evidence type="ECO:0000259" key="6">
    <source>
        <dbReference type="PROSITE" id="PS50600"/>
    </source>
</evidence>
<protein>
    <recommendedName>
        <fullName evidence="6">Ubiquitin-like protease family profile domain-containing protein</fullName>
    </recommendedName>
</protein>
<dbReference type="PANTHER" id="PTHR12606:SF141">
    <property type="entry name" value="GH15225P-RELATED"/>
    <property type="match status" value="1"/>
</dbReference>
<dbReference type="GO" id="GO:0005634">
    <property type="term" value="C:nucleus"/>
    <property type="evidence" value="ECO:0007669"/>
    <property type="project" value="TreeGrafter"/>
</dbReference>
<keyword evidence="8" id="KW-1185">Reference proteome</keyword>
<feature type="compositionally biased region" description="Low complexity" evidence="5">
    <location>
        <begin position="75"/>
        <end position="91"/>
    </location>
</feature>
<feature type="region of interest" description="Disordered" evidence="5">
    <location>
        <begin position="677"/>
        <end position="698"/>
    </location>
</feature>
<dbReference type="Proteomes" id="UP001175000">
    <property type="component" value="Unassembled WGS sequence"/>
</dbReference>
<dbReference type="Gene3D" id="3.40.395.10">
    <property type="entry name" value="Adenoviral Proteinase, Chain A"/>
    <property type="match status" value="1"/>
</dbReference>